<dbReference type="GO" id="GO:0006629">
    <property type="term" value="P:lipid metabolic process"/>
    <property type="evidence" value="ECO:0007669"/>
    <property type="project" value="InterPro"/>
</dbReference>
<reference evidence="2 3" key="1">
    <citation type="journal article" date="2015" name="Stand. Genomic Sci.">
        <title>Complete genome sequence and description of Salinispira pacifica gen. nov., sp. nov., a novel spirochaete isolated form a hypersaline microbial mat.</title>
        <authorList>
            <person name="Ben Hania W."/>
            <person name="Joseph M."/>
            <person name="Schumann P."/>
            <person name="Bunk B."/>
            <person name="Fiebig A."/>
            <person name="Sproer C."/>
            <person name="Klenk H.P."/>
            <person name="Fardeau M.L."/>
            <person name="Spring S."/>
        </authorList>
    </citation>
    <scope>NUCLEOTIDE SEQUENCE [LARGE SCALE GENOMIC DNA]</scope>
    <source>
        <strain evidence="2 3">L21-RPul-D2</strain>
    </source>
</reference>
<evidence type="ECO:0000313" key="2">
    <source>
        <dbReference type="EMBL" id="AHC13949.1"/>
    </source>
</evidence>
<name>V5WEF7_9SPIO</name>
<dbReference type="AlphaFoldDB" id="V5WEF7"/>
<proteinExistence type="predicted"/>
<dbReference type="SUPFAM" id="SSF53474">
    <property type="entry name" value="alpha/beta-Hydrolases"/>
    <property type="match status" value="1"/>
</dbReference>
<organism evidence="2 3">
    <name type="scientific">Salinispira pacifica</name>
    <dbReference type="NCBI Taxonomy" id="1307761"/>
    <lineage>
        <taxon>Bacteria</taxon>
        <taxon>Pseudomonadati</taxon>
        <taxon>Spirochaetota</taxon>
        <taxon>Spirochaetia</taxon>
        <taxon>Spirochaetales</taxon>
        <taxon>Spirochaetaceae</taxon>
        <taxon>Salinispira</taxon>
    </lineage>
</organism>
<dbReference type="EMBL" id="CP006939">
    <property type="protein sequence ID" value="AHC13949.1"/>
    <property type="molecule type" value="Genomic_DNA"/>
</dbReference>
<gene>
    <name evidence="2" type="ORF">L21SP2_0517</name>
</gene>
<dbReference type="InterPro" id="IPR051218">
    <property type="entry name" value="Sec_MonoDiacylglyc_Lipase"/>
</dbReference>
<protein>
    <submittedName>
        <fullName evidence="2">Lipase class 3 family protein</fullName>
    </submittedName>
</protein>
<evidence type="ECO:0000259" key="1">
    <source>
        <dbReference type="Pfam" id="PF01764"/>
    </source>
</evidence>
<accession>V5WEF7</accession>
<dbReference type="InterPro" id="IPR029058">
    <property type="entry name" value="AB_hydrolase_fold"/>
</dbReference>
<dbReference type="PANTHER" id="PTHR45856">
    <property type="entry name" value="ALPHA/BETA-HYDROLASES SUPERFAMILY PROTEIN"/>
    <property type="match status" value="1"/>
</dbReference>
<dbReference type="CDD" id="cd00519">
    <property type="entry name" value="Lipase_3"/>
    <property type="match status" value="1"/>
</dbReference>
<dbReference type="eggNOG" id="COG3675">
    <property type="taxonomic scope" value="Bacteria"/>
</dbReference>
<dbReference type="InterPro" id="IPR002921">
    <property type="entry name" value="Fungal_lipase-type"/>
</dbReference>
<dbReference type="Gene3D" id="3.40.50.1820">
    <property type="entry name" value="alpha/beta hydrolase"/>
    <property type="match status" value="1"/>
</dbReference>
<dbReference type="KEGG" id="slr:L21SP2_0517"/>
<evidence type="ECO:0000313" key="3">
    <source>
        <dbReference type="Proteomes" id="UP000018680"/>
    </source>
</evidence>
<dbReference type="PANTHER" id="PTHR45856:SF24">
    <property type="entry name" value="FUNGAL LIPASE-LIKE DOMAIN-CONTAINING PROTEIN"/>
    <property type="match status" value="1"/>
</dbReference>
<keyword evidence="3" id="KW-1185">Reference proteome</keyword>
<sequence>MDRSSMVPPSMDYEYFQGAENKPFEPEAREFSPANAWWLSEASFLSYCHPGFARMALKLAGFPGFRFFQGTGTECMVAWNDETVITAFRGTEMRSISFFYELITDLNAFPVEFEGGGNVHRGFRDALYEIWEDTEDGEEGLQSFLRSLTGDGPAAEDAGVGVGGPTPNKDTGRSLWLCGHSLGGALAALAFTLIPRAAGLYIYGAPRIGDGEFVRQSEGRQVFRVEHKLDPIPMVPPDLPRINLNFSDLGTLIYIDDRGVLKSSRPRFSLEKEKAMVQKMYRRQTKRRKNISGIAKGWWRRLVSHFKRSRREWSAYLSALEKKAGMDMSDHMPIHYVVSLWNHLLDSD</sequence>
<dbReference type="HOGENOM" id="CLU_032957_4_0_12"/>
<dbReference type="STRING" id="1307761.L21SP2_0517"/>
<feature type="domain" description="Fungal lipase-type" evidence="1">
    <location>
        <begin position="87"/>
        <end position="238"/>
    </location>
</feature>
<dbReference type="Pfam" id="PF01764">
    <property type="entry name" value="Lipase_3"/>
    <property type="match status" value="1"/>
</dbReference>
<dbReference type="Proteomes" id="UP000018680">
    <property type="component" value="Chromosome"/>
</dbReference>